<dbReference type="InterPro" id="IPR011129">
    <property type="entry name" value="CSD"/>
</dbReference>
<feature type="region of interest" description="Disordered" evidence="1">
    <location>
        <begin position="1"/>
        <end position="37"/>
    </location>
</feature>
<dbReference type="InterPro" id="IPR002059">
    <property type="entry name" value="CSP_DNA-bd"/>
</dbReference>
<dbReference type="Gene3D" id="2.40.50.140">
    <property type="entry name" value="Nucleic acid-binding proteins"/>
    <property type="match status" value="1"/>
</dbReference>
<comment type="caution">
    <text evidence="3">The sequence shown here is derived from an EMBL/GenBank/DDBJ whole genome shotgun (WGS) entry which is preliminary data.</text>
</comment>
<dbReference type="GO" id="GO:0005829">
    <property type="term" value="C:cytosol"/>
    <property type="evidence" value="ECO:0007669"/>
    <property type="project" value="UniProtKB-ARBA"/>
</dbReference>
<feature type="domain" description="CSD" evidence="2">
    <location>
        <begin position="82"/>
        <end position="143"/>
    </location>
</feature>
<name>A0A3E1P9N5_9BACT</name>
<dbReference type="Proteomes" id="UP000261174">
    <property type="component" value="Unassembled WGS sequence"/>
</dbReference>
<organism evidence="3 4">
    <name type="scientific">Chitinophaga silvisoli</name>
    <dbReference type="NCBI Taxonomy" id="2291814"/>
    <lineage>
        <taxon>Bacteria</taxon>
        <taxon>Pseudomonadati</taxon>
        <taxon>Bacteroidota</taxon>
        <taxon>Chitinophagia</taxon>
        <taxon>Chitinophagales</taxon>
        <taxon>Chitinophagaceae</taxon>
        <taxon>Chitinophaga</taxon>
    </lineage>
</organism>
<dbReference type="CDD" id="cd04458">
    <property type="entry name" value="CSP_CDS"/>
    <property type="match status" value="1"/>
</dbReference>
<reference evidence="3 4" key="1">
    <citation type="submission" date="2018-08" db="EMBL/GenBank/DDBJ databases">
        <title>Chitinophaga sp. K20C18050901, a novel bacterium isolated from forest soil.</title>
        <authorList>
            <person name="Wang C."/>
        </authorList>
    </citation>
    <scope>NUCLEOTIDE SEQUENCE [LARGE SCALE GENOMIC DNA]</scope>
    <source>
        <strain evidence="3 4">K20C18050901</strain>
    </source>
</reference>
<protein>
    <submittedName>
        <fullName evidence="3">Cold shock domain-containing protein</fullName>
    </submittedName>
</protein>
<proteinExistence type="predicted"/>
<keyword evidence="4" id="KW-1185">Reference proteome</keyword>
<dbReference type="RefSeq" id="WP_116852166.1">
    <property type="nucleotide sequence ID" value="NZ_QTJV01000001.1"/>
</dbReference>
<dbReference type="SUPFAM" id="SSF50249">
    <property type="entry name" value="Nucleic acid-binding proteins"/>
    <property type="match status" value="1"/>
</dbReference>
<dbReference type="EMBL" id="QTJV01000001">
    <property type="protein sequence ID" value="RFM36847.1"/>
    <property type="molecule type" value="Genomic_DNA"/>
</dbReference>
<dbReference type="OrthoDB" id="1493235at2"/>
<evidence type="ECO:0000313" key="3">
    <source>
        <dbReference type="EMBL" id="RFM36847.1"/>
    </source>
</evidence>
<dbReference type="GO" id="GO:0003676">
    <property type="term" value="F:nucleic acid binding"/>
    <property type="evidence" value="ECO:0007669"/>
    <property type="project" value="InterPro"/>
</dbReference>
<evidence type="ECO:0000256" key="1">
    <source>
        <dbReference type="SAM" id="MobiDB-lite"/>
    </source>
</evidence>
<dbReference type="Pfam" id="PF00313">
    <property type="entry name" value="CSD"/>
    <property type="match status" value="1"/>
</dbReference>
<dbReference type="AlphaFoldDB" id="A0A3E1P9N5"/>
<dbReference type="SMART" id="SM00357">
    <property type="entry name" value="CSP"/>
    <property type="match status" value="1"/>
</dbReference>
<dbReference type="InterPro" id="IPR012340">
    <property type="entry name" value="NA-bd_OB-fold"/>
</dbReference>
<accession>A0A3E1P9N5</accession>
<dbReference type="PROSITE" id="PS51857">
    <property type="entry name" value="CSD_2"/>
    <property type="match status" value="1"/>
</dbReference>
<evidence type="ECO:0000313" key="4">
    <source>
        <dbReference type="Proteomes" id="UP000261174"/>
    </source>
</evidence>
<evidence type="ECO:0000259" key="2">
    <source>
        <dbReference type="PROSITE" id="PS51857"/>
    </source>
</evidence>
<sequence>MGETSSKKEFRSKKAKLKEDKAQKAKNRKINNNKGKGLDDMLAYVDENGNLSSTPPKESRKVEIDSKDIRIDTTSKPTEDLTRNGKITFFNQAKGFGFITDDKSNDRIFFHINDLLESVKEHESVVYILDKNAKGYFATSVKKRRSSNN</sequence>
<gene>
    <name evidence="3" type="ORF">DXN04_04930</name>
</gene>